<accession>A0A379GGU6</accession>
<dbReference type="AlphaFoldDB" id="A0A379GGU6"/>
<organism evidence="1 2">
    <name type="scientific">Proteus mirabilis</name>
    <dbReference type="NCBI Taxonomy" id="584"/>
    <lineage>
        <taxon>Bacteria</taxon>
        <taxon>Pseudomonadati</taxon>
        <taxon>Pseudomonadota</taxon>
        <taxon>Gammaproteobacteria</taxon>
        <taxon>Enterobacterales</taxon>
        <taxon>Morganellaceae</taxon>
        <taxon>Proteus</taxon>
    </lineage>
</organism>
<sequence>MGLPVELYCFTRATTWVEYEETQSEIFEYINACAKYFKLDIYQQPSGHDLSKITFK</sequence>
<gene>
    <name evidence="1" type="primary">mscM_3</name>
    <name evidence="1" type="ORF">NCTC11938_04489</name>
</gene>
<dbReference type="EMBL" id="UGTS01000006">
    <property type="protein sequence ID" value="SUC40199.1"/>
    <property type="molecule type" value="Genomic_DNA"/>
</dbReference>
<dbReference type="InterPro" id="IPR030192">
    <property type="entry name" value="YbdG"/>
</dbReference>
<dbReference type="Proteomes" id="UP000254191">
    <property type="component" value="Unassembled WGS sequence"/>
</dbReference>
<dbReference type="GO" id="GO:0071470">
    <property type="term" value="P:cellular response to osmotic stress"/>
    <property type="evidence" value="ECO:0007669"/>
    <property type="project" value="InterPro"/>
</dbReference>
<dbReference type="GO" id="GO:0005886">
    <property type="term" value="C:plasma membrane"/>
    <property type="evidence" value="ECO:0007669"/>
    <property type="project" value="TreeGrafter"/>
</dbReference>
<dbReference type="PANTHER" id="PTHR30414">
    <property type="entry name" value="MINICONDUCTANCE MECHANOSENSITIVE CHANNEL YBDG"/>
    <property type="match status" value="1"/>
</dbReference>
<dbReference type="PANTHER" id="PTHR30414:SF0">
    <property type="entry name" value="MINICONDUCTANCE MECHANOSENSITIVE CHANNEL YBDG"/>
    <property type="match status" value="1"/>
</dbReference>
<protein>
    <submittedName>
        <fullName evidence="1">Mechanosensitive ion channel membrane protein</fullName>
    </submittedName>
</protein>
<name>A0A379GGU6_PROMI</name>
<evidence type="ECO:0000313" key="2">
    <source>
        <dbReference type="Proteomes" id="UP000254191"/>
    </source>
</evidence>
<dbReference type="GO" id="GO:0008381">
    <property type="term" value="F:mechanosensitive monoatomic ion channel activity"/>
    <property type="evidence" value="ECO:0007669"/>
    <property type="project" value="InterPro"/>
</dbReference>
<reference evidence="1 2" key="1">
    <citation type="submission" date="2018-06" db="EMBL/GenBank/DDBJ databases">
        <authorList>
            <consortium name="Pathogen Informatics"/>
            <person name="Doyle S."/>
        </authorList>
    </citation>
    <scope>NUCLEOTIDE SEQUENCE [LARGE SCALE GENOMIC DNA]</scope>
    <source>
        <strain evidence="1 2">NCTC11938</strain>
    </source>
</reference>
<evidence type="ECO:0000313" key="1">
    <source>
        <dbReference type="EMBL" id="SUC40199.1"/>
    </source>
</evidence>
<proteinExistence type="predicted"/>